<evidence type="ECO:0000256" key="3">
    <source>
        <dbReference type="ARBA" id="ARBA00022722"/>
    </source>
</evidence>
<dbReference type="GO" id="GO:0004519">
    <property type="term" value="F:endonuclease activity"/>
    <property type="evidence" value="ECO:0007669"/>
    <property type="project" value="UniProtKB-KW"/>
</dbReference>
<protein>
    <recommendedName>
        <fullName evidence="11">Integrase zinc-binding domain-containing protein</fullName>
    </recommendedName>
</protein>
<keyword evidence="4" id="KW-0255">Endonuclease</keyword>
<dbReference type="Pfam" id="PF17917">
    <property type="entry name" value="RT_RNaseH"/>
    <property type="match status" value="1"/>
</dbReference>
<evidence type="ECO:0000313" key="9">
    <source>
        <dbReference type="EnsemblPlants" id="TuG1812G0200003914.01.T01.cds419631"/>
    </source>
</evidence>
<keyword evidence="5" id="KW-0378">Hydrolase</keyword>
<keyword evidence="10" id="KW-1185">Reference proteome</keyword>
<feature type="domain" description="Integrase zinc-binding" evidence="8">
    <location>
        <begin position="197"/>
        <end position="253"/>
    </location>
</feature>
<sequence length="286" mass="32012">MTSAPVLAMPDFSIPFVLEADASGYGIGAVLMQRGQPIAFLSKAIGRKAAGWSTYDKEALAIIKAIKQWKHYFAASSIIIRTDQQSLKHIQEQKLIEGIQHKLLIKLLGYKFRVEYKKGKENKVADALSRVKYAISTLKSSATILAWITEVVKSYEEDPKCSELTAQLAIAPTGHPPYTLTSGFLRYKGKILVDTHTDLRKSLLTSFHASELGGHSGERATYHRLKILFTWPGMRQDVKSFVQQYPVCQLNKAHHNPYPGLLQPLPVPDFAWTHISMDFVEGLPFS</sequence>
<dbReference type="Proteomes" id="UP000015106">
    <property type="component" value="Chromosome 2"/>
</dbReference>
<proteinExistence type="predicted"/>
<dbReference type="Pfam" id="PF17921">
    <property type="entry name" value="Integrase_H2C2"/>
    <property type="match status" value="1"/>
</dbReference>
<dbReference type="AlphaFoldDB" id="A0A8R7TJN4"/>
<dbReference type="InterPro" id="IPR041588">
    <property type="entry name" value="Integrase_H2C2"/>
</dbReference>
<evidence type="ECO:0000313" key="10">
    <source>
        <dbReference type="Proteomes" id="UP000015106"/>
    </source>
</evidence>
<dbReference type="EnsemblPlants" id="TuG1812G0200003914.01.T01">
    <property type="protein sequence ID" value="TuG1812G0200003914.01.T01.cds419631"/>
    <property type="gene ID" value="TuG1812G0200003914.01"/>
</dbReference>
<dbReference type="PANTHER" id="PTHR37984">
    <property type="entry name" value="PROTEIN CBG26694"/>
    <property type="match status" value="1"/>
</dbReference>
<reference evidence="9" key="2">
    <citation type="submission" date="2018-03" db="EMBL/GenBank/DDBJ databases">
        <title>The Triticum urartu genome reveals the dynamic nature of wheat genome evolution.</title>
        <authorList>
            <person name="Ling H."/>
            <person name="Ma B."/>
            <person name="Shi X."/>
            <person name="Liu H."/>
            <person name="Dong L."/>
            <person name="Sun H."/>
            <person name="Cao Y."/>
            <person name="Gao Q."/>
            <person name="Zheng S."/>
            <person name="Li Y."/>
            <person name="Yu Y."/>
            <person name="Du H."/>
            <person name="Qi M."/>
            <person name="Li Y."/>
            <person name="Yu H."/>
            <person name="Cui Y."/>
            <person name="Wang N."/>
            <person name="Chen C."/>
            <person name="Wu H."/>
            <person name="Zhao Y."/>
            <person name="Zhang J."/>
            <person name="Li Y."/>
            <person name="Zhou W."/>
            <person name="Zhang B."/>
            <person name="Hu W."/>
            <person name="Eijk M."/>
            <person name="Tang J."/>
            <person name="Witsenboer H."/>
            <person name="Zhao S."/>
            <person name="Li Z."/>
            <person name="Zhang A."/>
            <person name="Wang D."/>
            <person name="Liang C."/>
        </authorList>
    </citation>
    <scope>NUCLEOTIDE SEQUENCE [LARGE SCALE GENOMIC DNA]</scope>
    <source>
        <strain evidence="9">cv. G1812</strain>
    </source>
</reference>
<evidence type="ECO:0000259" key="8">
    <source>
        <dbReference type="Pfam" id="PF17921"/>
    </source>
</evidence>
<dbReference type="Gene3D" id="3.10.20.370">
    <property type="match status" value="1"/>
</dbReference>
<dbReference type="GO" id="GO:0003964">
    <property type="term" value="F:RNA-directed DNA polymerase activity"/>
    <property type="evidence" value="ECO:0007669"/>
    <property type="project" value="UniProtKB-KW"/>
</dbReference>
<evidence type="ECO:0000256" key="4">
    <source>
        <dbReference type="ARBA" id="ARBA00022759"/>
    </source>
</evidence>
<dbReference type="SUPFAM" id="SSF56672">
    <property type="entry name" value="DNA/RNA polymerases"/>
    <property type="match status" value="1"/>
</dbReference>
<dbReference type="InterPro" id="IPR043502">
    <property type="entry name" value="DNA/RNA_pol_sf"/>
</dbReference>
<dbReference type="InterPro" id="IPR050951">
    <property type="entry name" value="Retrovirus_Pol_polyprotein"/>
</dbReference>
<keyword evidence="3" id="KW-0540">Nuclease</keyword>
<evidence type="ECO:0008006" key="11">
    <source>
        <dbReference type="Google" id="ProtNLM"/>
    </source>
</evidence>
<evidence type="ECO:0000256" key="5">
    <source>
        <dbReference type="ARBA" id="ARBA00022801"/>
    </source>
</evidence>
<evidence type="ECO:0000259" key="7">
    <source>
        <dbReference type="Pfam" id="PF17917"/>
    </source>
</evidence>
<evidence type="ECO:0000256" key="6">
    <source>
        <dbReference type="ARBA" id="ARBA00022918"/>
    </source>
</evidence>
<reference evidence="10" key="1">
    <citation type="journal article" date="2013" name="Nature">
        <title>Draft genome of the wheat A-genome progenitor Triticum urartu.</title>
        <authorList>
            <person name="Ling H.Q."/>
            <person name="Zhao S."/>
            <person name="Liu D."/>
            <person name="Wang J."/>
            <person name="Sun H."/>
            <person name="Zhang C."/>
            <person name="Fan H."/>
            <person name="Li D."/>
            <person name="Dong L."/>
            <person name="Tao Y."/>
            <person name="Gao C."/>
            <person name="Wu H."/>
            <person name="Li Y."/>
            <person name="Cui Y."/>
            <person name="Guo X."/>
            <person name="Zheng S."/>
            <person name="Wang B."/>
            <person name="Yu K."/>
            <person name="Liang Q."/>
            <person name="Yang W."/>
            <person name="Lou X."/>
            <person name="Chen J."/>
            <person name="Feng M."/>
            <person name="Jian J."/>
            <person name="Zhang X."/>
            <person name="Luo G."/>
            <person name="Jiang Y."/>
            <person name="Liu J."/>
            <person name="Wang Z."/>
            <person name="Sha Y."/>
            <person name="Zhang B."/>
            <person name="Wu H."/>
            <person name="Tang D."/>
            <person name="Shen Q."/>
            <person name="Xue P."/>
            <person name="Zou S."/>
            <person name="Wang X."/>
            <person name="Liu X."/>
            <person name="Wang F."/>
            <person name="Yang Y."/>
            <person name="An X."/>
            <person name="Dong Z."/>
            <person name="Zhang K."/>
            <person name="Zhang X."/>
            <person name="Luo M.C."/>
            <person name="Dvorak J."/>
            <person name="Tong Y."/>
            <person name="Wang J."/>
            <person name="Yang H."/>
            <person name="Li Z."/>
            <person name="Wang D."/>
            <person name="Zhang A."/>
            <person name="Wang J."/>
        </authorList>
    </citation>
    <scope>NUCLEOTIDE SEQUENCE</scope>
    <source>
        <strain evidence="10">cv. G1812</strain>
    </source>
</reference>
<dbReference type="Gene3D" id="1.10.340.70">
    <property type="match status" value="1"/>
</dbReference>
<organism evidence="9 10">
    <name type="scientific">Triticum urartu</name>
    <name type="common">Red wild einkorn</name>
    <name type="synonym">Crithodium urartu</name>
    <dbReference type="NCBI Taxonomy" id="4572"/>
    <lineage>
        <taxon>Eukaryota</taxon>
        <taxon>Viridiplantae</taxon>
        <taxon>Streptophyta</taxon>
        <taxon>Embryophyta</taxon>
        <taxon>Tracheophyta</taxon>
        <taxon>Spermatophyta</taxon>
        <taxon>Magnoliopsida</taxon>
        <taxon>Liliopsida</taxon>
        <taxon>Poales</taxon>
        <taxon>Poaceae</taxon>
        <taxon>BOP clade</taxon>
        <taxon>Pooideae</taxon>
        <taxon>Triticodae</taxon>
        <taxon>Triticeae</taxon>
        <taxon>Triticinae</taxon>
        <taxon>Triticum</taxon>
    </lineage>
</organism>
<keyword evidence="1" id="KW-0808">Transferase</keyword>
<keyword evidence="6" id="KW-0695">RNA-directed DNA polymerase</keyword>
<reference evidence="9" key="3">
    <citation type="submission" date="2022-06" db="UniProtKB">
        <authorList>
            <consortium name="EnsemblPlants"/>
        </authorList>
    </citation>
    <scope>IDENTIFICATION</scope>
</reference>
<keyword evidence="2" id="KW-0548">Nucleotidyltransferase</keyword>
<dbReference type="CDD" id="cd09274">
    <property type="entry name" value="RNase_HI_RT_Ty3"/>
    <property type="match status" value="1"/>
</dbReference>
<dbReference type="GO" id="GO:0016787">
    <property type="term" value="F:hydrolase activity"/>
    <property type="evidence" value="ECO:0007669"/>
    <property type="project" value="UniProtKB-KW"/>
</dbReference>
<feature type="domain" description="Reverse transcriptase RNase H-like" evidence="7">
    <location>
        <begin position="11"/>
        <end position="110"/>
    </location>
</feature>
<accession>A0A8R7TJN4</accession>
<name>A0A8R7TJN4_TRIUA</name>
<dbReference type="InterPro" id="IPR041373">
    <property type="entry name" value="RT_RNaseH"/>
</dbReference>
<evidence type="ECO:0000256" key="2">
    <source>
        <dbReference type="ARBA" id="ARBA00022695"/>
    </source>
</evidence>
<dbReference type="PANTHER" id="PTHR37984:SF5">
    <property type="entry name" value="PROTEIN NYNRIN-LIKE"/>
    <property type="match status" value="1"/>
</dbReference>
<dbReference type="Gramene" id="TuG1812G0200003914.01.T01">
    <property type="protein sequence ID" value="TuG1812G0200003914.01.T01.cds419631"/>
    <property type="gene ID" value="TuG1812G0200003914.01"/>
</dbReference>
<evidence type="ECO:0000256" key="1">
    <source>
        <dbReference type="ARBA" id="ARBA00022679"/>
    </source>
</evidence>